<dbReference type="EMBL" id="LR796430">
    <property type="protein sequence ID" value="CAB4144436.1"/>
    <property type="molecule type" value="Genomic_DNA"/>
</dbReference>
<evidence type="ECO:0000313" key="1">
    <source>
        <dbReference type="EMBL" id="CAB4144436.1"/>
    </source>
</evidence>
<gene>
    <name evidence="2" type="ORF">UFOVP1189_14</name>
    <name evidence="1" type="ORF">UFOVP464_38</name>
</gene>
<protein>
    <submittedName>
        <fullName evidence="1">Uncharacterized protein</fullName>
    </submittedName>
</protein>
<evidence type="ECO:0000313" key="2">
    <source>
        <dbReference type="EMBL" id="CAB4189218.1"/>
    </source>
</evidence>
<reference evidence="1" key="1">
    <citation type="submission" date="2020-04" db="EMBL/GenBank/DDBJ databases">
        <authorList>
            <person name="Chiriac C."/>
            <person name="Salcher M."/>
            <person name="Ghai R."/>
            <person name="Kavagutti S V."/>
        </authorList>
    </citation>
    <scope>NUCLEOTIDE SEQUENCE</scope>
</reference>
<sequence>MAAKRPPREKLPMPAVELMAFEEPKDSPTTSQTLAKAPAAAVEAPTPAVVPAPPAVVTPAVSVAPVAVCAHCGIPVVKPVTVRRVSPKGVVTFETFAPGHRSDRG</sequence>
<proteinExistence type="predicted"/>
<organism evidence="1">
    <name type="scientific">uncultured Caudovirales phage</name>
    <dbReference type="NCBI Taxonomy" id="2100421"/>
    <lineage>
        <taxon>Viruses</taxon>
        <taxon>Duplodnaviria</taxon>
        <taxon>Heunggongvirae</taxon>
        <taxon>Uroviricota</taxon>
        <taxon>Caudoviricetes</taxon>
        <taxon>Peduoviridae</taxon>
        <taxon>Maltschvirus</taxon>
        <taxon>Maltschvirus maltsch</taxon>
    </lineage>
</organism>
<accession>A0A6J5MH81</accession>
<name>A0A6J5MH81_9CAUD</name>
<dbReference type="EMBL" id="LR797138">
    <property type="protein sequence ID" value="CAB4189218.1"/>
    <property type="molecule type" value="Genomic_DNA"/>
</dbReference>